<dbReference type="EnsemblPlants" id="AES58735">
    <property type="protein sequence ID" value="AES58735"/>
    <property type="gene ID" value="MTR_1g007710"/>
</dbReference>
<organism evidence="3">
    <name type="scientific">Medicago truncatula</name>
    <name type="common">Barrel medic</name>
    <name type="synonym">Medicago tribuloides</name>
    <dbReference type="NCBI Taxonomy" id="3880"/>
    <lineage>
        <taxon>Eukaryota</taxon>
        <taxon>Viridiplantae</taxon>
        <taxon>Streptophyta</taxon>
        <taxon>Embryophyta</taxon>
        <taxon>Tracheophyta</taxon>
        <taxon>Spermatophyta</taxon>
        <taxon>Magnoliopsida</taxon>
        <taxon>eudicotyledons</taxon>
        <taxon>Gunneridae</taxon>
        <taxon>Pentapetalae</taxon>
        <taxon>rosids</taxon>
        <taxon>fabids</taxon>
        <taxon>Fabales</taxon>
        <taxon>Fabaceae</taxon>
        <taxon>Papilionoideae</taxon>
        <taxon>50 kb inversion clade</taxon>
        <taxon>NPAAA clade</taxon>
        <taxon>Hologalegina</taxon>
        <taxon>IRL clade</taxon>
        <taxon>Trifolieae</taxon>
        <taxon>Medicago</taxon>
    </lineage>
</organism>
<feature type="transmembrane region" description="Helical" evidence="1">
    <location>
        <begin position="29"/>
        <end position="48"/>
    </location>
</feature>
<evidence type="ECO:0000313" key="4">
    <source>
        <dbReference type="Proteomes" id="UP000002051"/>
    </source>
</evidence>
<evidence type="ECO:0000313" key="2">
    <source>
        <dbReference type="EMBL" id="AES58735.1"/>
    </source>
</evidence>
<dbReference type="EMBL" id="CM001217">
    <property type="protein sequence ID" value="AES58735.1"/>
    <property type="molecule type" value="Genomic_DNA"/>
</dbReference>
<evidence type="ECO:0000256" key="1">
    <source>
        <dbReference type="SAM" id="Phobius"/>
    </source>
</evidence>
<dbReference type="HOGENOM" id="CLU_2658138_0_0_1"/>
<keyword evidence="1" id="KW-1133">Transmembrane helix</keyword>
<gene>
    <name evidence="2" type="ordered locus">MTR_1g007710</name>
</gene>
<dbReference type="Proteomes" id="UP000002051">
    <property type="component" value="Unassembled WGS sequence"/>
</dbReference>
<reference evidence="2 4" key="1">
    <citation type="journal article" date="2011" name="Nature">
        <title>The Medicago genome provides insight into the evolution of rhizobial symbioses.</title>
        <authorList>
            <person name="Young N.D."/>
            <person name="Debelle F."/>
            <person name="Oldroyd G.E."/>
            <person name="Geurts R."/>
            <person name="Cannon S.B."/>
            <person name="Udvardi M.K."/>
            <person name="Benedito V.A."/>
            <person name="Mayer K.F."/>
            <person name="Gouzy J."/>
            <person name="Schoof H."/>
            <person name="Van de Peer Y."/>
            <person name="Proost S."/>
            <person name="Cook D.R."/>
            <person name="Meyers B.C."/>
            <person name="Spannagl M."/>
            <person name="Cheung F."/>
            <person name="De Mita S."/>
            <person name="Krishnakumar V."/>
            <person name="Gundlach H."/>
            <person name="Zhou S."/>
            <person name="Mudge J."/>
            <person name="Bharti A.K."/>
            <person name="Murray J.D."/>
            <person name="Naoumkina M.A."/>
            <person name="Rosen B."/>
            <person name="Silverstein K.A."/>
            <person name="Tang H."/>
            <person name="Rombauts S."/>
            <person name="Zhao P.X."/>
            <person name="Zhou P."/>
            <person name="Barbe V."/>
            <person name="Bardou P."/>
            <person name="Bechner M."/>
            <person name="Bellec A."/>
            <person name="Berger A."/>
            <person name="Berges H."/>
            <person name="Bidwell S."/>
            <person name="Bisseling T."/>
            <person name="Choisne N."/>
            <person name="Couloux A."/>
            <person name="Denny R."/>
            <person name="Deshpande S."/>
            <person name="Dai X."/>
            <person name="Doyle J.J."/>
            <person name="Dudez A.M."/>
            <person name="Farmer A.D."/>
            <person name="Fouteau S."/>
            <person name="Franken C."/>
            <person name="Gibelin C."/>
            <person name="Gish J."/>
            <person name="Goldstein S."/>
            <person name="Gonzalez A.J."/>
            <person name="Green P.J."/>
            <person name="Hallab A."/>
            <person name="Hartog M."/>
            <person name="Hua A."/>
            <person name="Humphray S.J."/>
            <person name="Jeong D.H."/>
            <person name="Jing Y."/>
            <person name="Jocker A."/>
            <person name="Kenton S.M."/>
            <person name="Kim D.J."/>
            <person name="Klee K."/>
            <person name="Lai H."/>
            <person name="Lang C."/>
            <person name="Lin S."/>
            <person name="Macmil S.L."/>
            <person name="Magdelenat G."/>
            <person name="Matthews L."/>
            <person name="McCorrison J."/>
            <person name="Monaghan E.L."/>
            <person name="Mun J.H."/>
            <person name="Najar F.Z."/>
            <person name="Nicholson C."/>
            <person name="Noirot C."/>
            <person name="O'Bleness M."/>
            <person name="Paule C.R."/>
            <person name="Poulain J."/>
            <person name="Prion F."/>
            <person name="Qin B."/>
            <person name="Qu C."/>
            <person name="Retzel E.F."/>
            <person name="Riddle C."/>
            <person name="Sallet E."/>
            <person name="Samain S."/>
            <person name="Samson N."/>
            <person name="Sanders I."/>
            <person name="Saurat O."/>
            <person name="Scarpelli C."/>
            <person name="Schiex T."/>
            <person name="Segurens B."/>
            <person name="Severin A.J."/>
            <person name="Sherrier D.J."/>
            <person name="Shi R."/>
            <person name="Sims S."/>
            <person name="Singer S.R."/>
            <person name="Sinharoy S."/>
            <person name="Sterck L."/>
            <person name="Viollet A."/>
            <person name="Wang B.B."/>
            <person name="Wang K."/>
            <person name="Wang M."/>
            <person name="Wang X."/>
            <person name="Warfsmann J."/>
            <person name="Weissenbach J."/>
            <person name="White D.D."/>
            <person name="White J.D."/>
            <person name="Wiley G.B."/>
            <person name="Wincker P."/>
            <person name="Xing Y."/>
            <person name="Yang L."/>
            <person name="Yao Z."/>
            <person name="Ying F."/>
            <person name="Zhai J."/>
            <person name="Zhou L."/>
            <person name="Zuber A."/>
            <person name="Denarie J."/>
            <person name="Dixon R.A."/>
            <person name="May G.D."/>
            <person name="Schwartz D.C."/>
            <person name="Rogers J."/>
            <person name="Quetier F."/>
            <person name="Town C.D."/>
            <person name="Roe B.A."/>
        </authorList>
    </citation>
    <scope>NUCLEOTIDE SEQUENCE [LARGE SCALE GENOMIC DNA]</scope>
    <source>
        <strain evidence="2">A17</strain>
        <strain evidence="3 4">cv. Jemalong A17</strain>
    </source>
</reference>
<evidence type="ECO:0000313" key="3">
    <source>
        <dbReference type="EnsemblPlants" id="AES58735"/>
    </source>
</evidence>
<keyword evidence="4" id="KW-1185">Reference proteome</keyword>
<name>G7ZWD2_MEDTR</name>
<keyword evidence="1" id="KW-0472">Membrane</keyword>
<reference evidence="3" key="3">
    <citation type="submission" date="2015-04" db="UniProtKB">
        <authorList>
            <consortium name="EnsemblPlants"/>
        </authorList>
    </citation>
    <scope>IDENTIFICATION</scope>
    <source>
        <strain evidence="3">cv. Jemalong A17</strain>
    </source>
</reference>
<protein>
    <submittedName>
        <fullName evidence="2">Transmembrane protein, putative</fullName>
    </submittedName>
</protein>
<accession>G7ZWD2</accession>
<keyword evidence="1 2" id="KW-0812">Transmembrane</keyword>
<sequence length="76" mass="8859">MEKKKGETNTTMCCGDVDKFPPNKLVWRKVWGCFLIIATLLDVVPAIWECLDRMIRMFSSIINGLELEFNYEKEVT</sequence>
<reference evidence="2 4" key="2">
    <citation type="journal article" date="2014" name="BMC Genomics">
        <title>An improved genome release (version Mt4.0) for the model legume Medicago truncatula.</title>
        <authorList>
            <person name="Tang H."/>
            <person name="Krishnakumar V."/>
            <person name="Bidwell S."/>
            <person name="Rosen B."/>
            <person name="Chan A."/>
            <person name="Zhou S."/>
            <person name="Gentzbittel L."/>
            <person name="Childs K.L."/>
            <person name="Yandell M."/>
            <person name="Gundlach H."/>
            <person name="Mayer K.F."/>
            <person name="Schwartz D.C."/>
            <person name="Town C.D."/>
        </authorList>
    </citation>
    <scope>GENOME REANNOTATION</scope>
    <source>
        <strain evidence="3 4">cv. Jemalong A17</strain>
    </source>
</reference>
<dbReference type="AlphaFoldDB" id="G7ZWD2"/>
<dbReference type="PaxDb" id="3880-AES58735"/>
<proteinExistence type="predicted"/>